<sequence>KKKRDHKNESINNEIYTDFNEENSTIFPEKKVIVKPKGIKEQKPQIPMKKTQEHT</sequence>
<feature type="region of interest" description="Disordered" evidence="1">
    <location>
        <begin position="36"/>
        <end position="55"/>
    </location>
</feature>
<proteinExistence type="predicted"/>
<evidence type="ECO:0000256" key="1">
    <source>
        <dbReference type="SAM" id="MobiDB-lite"/>
    </source>
</evidence>
<reference evidence="2 3" key="1">
    <citation type="submission" date="2021-06" db="EMBL/GenBank/DDBJ databases">
        <authorList>
            <person name="Kallberg Y."/>
            <person name="Tangrot J."/>
            <person name="Rosling A."/>
        </authorList>
    </citation>
    <scope>NUCLEOTIDE SEQUENCE [LARGE SCALE GENOMIC DNA]</scope>
    <source>
        <strain evidence="2 3">120-4 pot B 10/14</strain>
    </source>
</reference>
<gene>
    <name evidence="2" type="ORF">GMARGA_LOCUS9895</name>
</gene>
<accession>A0ABN7USN6</accession>
<name>A0ABN7USN6_GIGMA</name>
<keyword evidence="3" id="KW-1185">Reference proteome</keyword>
<feature type="non-terminal residue" evidence="2">
    <location>
        <position position="1"/>
    </location>
</feature>
<comment type="caution">
    <text evidence="2">The sequence shown here is derived from an EMBL/GenBank/DDBJ whole genome shotgun (WGS) entry which is preliminary data.</text>
</comment>
<evidence type="ECO:0000313" key="3">
    <source>
        <dbReference type="Proteomes" id="UP000789901"/>
    </source>
</evidence>
<protein>
    <submittedName>
        <fullName evidence="2">17490_t:CDS:1</fullName>
    </submittedName>
</protein>
<dbReference type="EMBL" id="CAJVQB010005416">
    <property type="protein sequence ID" value="CAG8661255.1"/>
    <property type="molecule type" value="Genomic_DNA"/>
</dbReference>
<organism evidence="2 3">
    <name type="scientific">Gigaspora margarita</name>
    <dbReference type="NCBI Taxonomy" id="4874"/>
    <lineage>
        <taxon>Eukaryota</taxon>
        <taxon>Fungi</taxon>
        <taxon>Fungi incertae sedis</taxon>
        <taxon>Mucoromycota</taxon>
        <taxon>Glomeromycotina</taxon>
        <taxon>Glomeromycetes</taxon>
        <taxon>Diversisporales</taxon>
        <taxon>Gigasporaceae</taxon>
        <taxon>Gigaspora</taxon>
    </lineage>
</organism>
<evidence type="ECO:0000313" key="2">
    <source>
        <dbReference type="EMBL" id="CAG8661255.1"/>
    </source>
</evidence>
<dbReference type="Proteomes" id="UP000789901">
    <property type="component" value="Unassembled WGS sequence"/>
</dbReference>